<feature type="domain" description="HTH tetR-type" evidence="3">
    <location>
        <begin position="21"/>
        <end position="81"/>
    </location>
</feature>
<comment type="caution">
    <text evidence="4">The sequence shown here is derived from an EMBL/GenBank/DDBJ whole genome shotgun (WGS) entry which is preliminary data.</text>
</comment>
<evidence type="ECO:0000313" key="5">
    <source>
        <dbReference type="Proteomes" id="UP000078459"/>
    </source>
</evidence>
<sequence length="227" mass="27117">MEWQLHPKMNEKLYLKDPDHSEIGKKIISNGISLIRKIGFELFTFKKLAEETGTTEATIYRYFENKLRLLNYIVSWYWHWLDYQVMFNTNNLTDAEKKIKVTIQILTWQLDTNHARQDIDLEDLHEIIISESSKVYLTKHVSEDNKEQLFMPYKNLCSRISQIFIEYNPGYVYPRSLATTMIEMAHYQDFFMNNLPSLTDFGNEKNIKHVRNFLVDLIFSTLEKKLN</sequence>
<dbReference type="AlphaFoldDB" id="A0A179DM92"/>
<gene>
    <name evidence="4" type="ORF">A5893_01610</name>
</gene>
<keyword evidence="5" id="KW-1185">Reference proteome</keyword>
<dbReference type="STRING" id="1826909.A5893_01610"/>
<accession>A0A179DM92</accession>
<dbReference type="Proteomes" id="UP000078459">
    <property type="component" value="Unassembled WGS sequence"/>
</dbReference>
<dbReference type="Pfam" id="PF00440">
    <property type="entry name" value="TetR_N"/>
    <property type="match status" value="1"/>
</dbReference>
<dbReference type="OrthoDB" id="649282at2"/>
<protein>
    <submittedName>
        <fullName evidence="4">TetR family transcriptional regulator</fullName>
    </submittedName>
</protein>
<dbReference type="Gene3D" id="1.10.357.10">
    <property type="entry name" value="Tetracycline Repressor, domain 2"/>
    <property type="match status" value="1"/>
</dbReference>
<dbReference type="EMBL" id="LWHJ01000011">
    <property type="protein sequence ID" value="OAQ41840.1"/>
    <property type="molecule type" value="Genomic_DNA"/>
</dbReference>
<dbReference type="PRINTS" id="PR00455">
    <property type="entry name" value="HTHTETR"/>
</dbReference>
<dbReference type="GO" id="GO:0003677">
    <property type="term" value="F:DNA binding"/>
    <property type="evidence" value="ECO:0007669"/>
    <property type="project" value="UniProtKB-UniRule"/>
</dbReference>
<dbReference type="RefSeq" id="WP_068820871.1">
    <property type="nucleotide sequence ID" value="NZ_LWHJ01000011.1"/>
</dbReference>
<dbReference type="PROSITE" id="PS50977">
    <property type="entry name" value="HTH_TETR_2"/>
    <property type="match status" value="1"/>
</dbReference>
<evidence type="ECO:0000313" key="4">
    <source>
        <dbReference type="EMBL" id="OAQ41840.1"/>
    </source>
</evidence>
<dbReference type="SUPFAM" id="SSF46689">
    <property type="entry name" value="Homeodomain-like"/>
    <property type="match status" value="1"/>
</dbReference>
<dbReference type="InterPro" id="IPR009057">
    <property type="entry name" value="Homeodomain-like_sf"/>
</dbReference>
<evidence type="ECO:0000259" key="3">
    <source>
        <dbReference type="PROSITE" id="PS50977"/>
    </source>
</evidence>
<reference evidence="4 5" key="1">
    <citation type="submission" date="2016-04" db="EMBL/GenBank/DDBJ databases">
        <authorList>
            <person name="Evans L.H."/>
            <person name="Alamgir A."/>
            <person name="Owens N."/>
            <person name="Weber N.D."/>
            <person name="Virtaneva K."/>
            <person name="Barbian K."/>
            <person name="Babar A."/>
            <person name="Rosenke K."/>
        </authorList>
    </citation>
    <scope>NUCLEOTIDE SEQUENCE [LARGE SCALE GENOMIC DNA]</scope>
    <source>
        <strain evidence="4 5">CCM 8644</strain>
    </source>
</reference>
<dbReference type="InterPro" id="IPR001647">
    <property type="entry name" value="HTH_TetR"/>
</dbReference>
<proteinExistence type="predicted"/>
<organism evidence="4 5">
    <name type="scientific">Pedobacter psychrophilus</name>
    <dbReference type="NCBI Taxonomy" id="1826909"/>
    <lineage>
        <taxon>Bacteria</taxon>
        <taxon>Pseudomonadati</taxon>
        <taxon>Bacteroidota</taxon>
        <taxon>Sphingobacteriia</taxon>
        <taxon>Sphingobacteriales</taxon>
        <taxon>Sphingobacteriaceae</taxon>
        <taxon>Pedobacter</taxon>
    </lineage>
</organism>
<name>A0A179DM92_9SPHI</name>
<evidence type="ECO:0000256" key="2">
    <source>
        <dbReference type="PROSITE-ProRule" id="PRU00335"/>
    </source>
</evidence>
<feature type="DNA-binding region" description="H-T-H motif" evidence="2">
    <location>
        <begin position="44"/>
        <end position="63"/>
    </location>
</feature>
<evidence type="ECO:0000256" key="1">
    <source>
        <dbReference type="ARBA" id="ARBA00023125"/>
    </source>
</evidence>
<keyword evidence="1 2" id="KW-0238">DNA-binding</keyword>
<reference evidence="4 5" key="2">
    <citation type="submission" date="2016-06" db="EMBL/GenBank/DDBJ databases">
        <title>Pedobacter psychrophilus sp. nov., isolated from Antarctic fragmentary rock.</title>
        <authorList>
            <person name="Svec P."/>
        </authorList>
    </citation>
    <scope>NUCLEOTIDE SEQUENCE [LARGE SCALE GENOMIC DNA]</scope>
    <source>
        <strain evidence="4 5">CCM 8644</strain>
    </source>
</reference>